<dbReference type="Gene3D" id="3.40.980.10">
    <property type="entry name" value="MoaB/Mog-like domain"/>
    <property type="match status" value="1"/>
</dbReference>
<dbReference type="SUPFAM" id="SSF53218">
    <property type="entry name" value="Molybdenum cofactor biosynthesis proteins"/>
    <property type="match status" value="1"/>
</dbReference>
<reference evidence="2" key="1">
    <citation type="submission" date="2018-05" db="EMBL/GenBank/DDBJ databases">
        <authorList>
            <person name="Lanie J.A."/>
            <person name="Ng W.-L."/>
            <person name="Kazmierczak K.M."/>
            <person name="Andrzejewski T.M."/>
            <person name="Davidsen T.M."/>
            <person name="Wayne K.J."/>
            <person name="Tettelin H."/>
            <person name="Glass J.I."/>
            <person name="Rusch D."/>
            <person name="Podicherti R."/>
            <person name="Tsui H.-C.T."/>
            <person name="Winkler M.E."/>
        </authorList>
    </citation>
    <scope>NUCLEOTIDE SEQUENCE</scope>
</reference>
<evidence type="ECO:0000259" key="1">
    <source>
        <dbReference type="Pfam" id="PF00994"/>
    </source>
</evidence>
<organism evidence="2">
    <name type="scientific">marine metagenome</name>
    <dbReference type="NCBI Taxonomy" id="408172"/>
    <lineage>
        <taxon>unclassified sequences</taxon>
        <taxon>metagenomes</taxon>
        <taxon>ecological metagenomes</taxon>
    </lineage>
</organism>
<evidence type="ECO:0000313" key="2">
    <source>
        <dbReference type="EMBL" id="SVC86112.1"/>
    </source>
</evidence>
<dbReference type="PANTHER" id="PTHR13939">
    <property type="entry name" value="NICOTINAMIDE-NUCLEOTIDE AMIDOHYDROLASE PNCC"/>
    <property type="match status" value="1"/>
</dbReference>
<dbReference type="PANTHER" id="PTHR13939:SF0">
    <property type="entry name" value="NMN AMIDOHYDROLASE-LIKE PROTEIN YFAY"/>
    <property type="match status" value="1"/>
</dbReference>
<feature type="domain" description="MoaB/Mog" evidence="1">
    <location>
        <begin position="10"/>
        <end position="65"/>
    </location>
</feature>
<accession>A0A382QMZ3</accession>
<feature type="non-terminal residue" evidence="2">
    <location>
        <position position="68"/>
    </location>
</feature>
<protein>
    <recommendedName>
        <fullName evidence="1">MoaB/Mog domain-containing protein</fullName>
    </recommendedName>
</protein>
<name>A0A382QMZ3_9ZZZZ</name>
<dbReference type="InterPro" id="IPR001453">
    <property type="entry name" value="MoaB/Mog_dom"/>
</dbReference>
<gene>
    <name evidence="2" type="ORF">METZ01_LOCUS338966</name>
</gene>
<dbReference type="Pfam" id="PF00994">
    <property type="entry name" value="MoCF_biosynth"/>
    <property type="match status" value="1"/>
</dbReference>
<dbReference type="InterPro" id="IPR036425">
    <property type="entry name" value="MoaB/Mog-like_dom_sf"/>
</dbReference>
<proteinExistence type="predicted"/>
<dbReference type="InterPro" id="IPR050101">
    <property type="entry name" value="CinA"/>
</dbReference>
<dbReference type="AlphaFoldDB" id="A0A382QMZ3"/>
<sequence>MTNKKEIIAGIIIIGNEILSGRTKDLNTSVLSKWLNSIGIKVAEARAIPDIEEMIINTVNELKKKFDY</sequence>
<dbReference type="EMBL" id="UINC01115237">
    <property type="protein sequence ID" value="SVC86112.1"/>
    <property type="molecule type" value="Genomic_DNA"/>
</dbReference>